<dbReference type="EMBL" id="JARPOI010000008">
    <property type="protein sequence ID" value="KAJ9176009.1"/>
    <property type="molecule type" value="Genomic_DNA"/>
</dbReference>
<reference evidence="2 3" key="1">
    <citation type="journal article" date="2023" name="Plant Biotechnol. J.">
        <title>Chromosome-level wild Hevea brasiliensis genome provides new tools for genomic-assisted breeding and valuable loci to elevate rubber yield.</title>
        <authorList>
            <person name="Cheng H."/>
            <person name="Song X."/>
            <person name="Hu Y."/>
            <person name="Wu T."/>
            <person name="Yang Q."/>
            <person name="An Z."/>
            <person name="Feng S."/>
            <person name="Deng Z."/>
            <person name="Wu W."/>
            <person name="Zeng X."/>
            <person name="Tu M."/>
            <person name="Wang X."/>
            <person name="Huang H."/>
        </authorList>
    </citation>
    <scope>NUCLEOTIDE SEQUENCE [LARGE SCALE GENOMIC DNA]</scope>
    <source>
        <strain evidence="2">MT/VB/25A 57/8</strain>
    </source>
</reference>
<evidence type="ECO:0000313" key="2">
    <source>
        <dbReference type="EMBL" id="KAJ9176009.1"/>
    </source>
</evidence>
<comment type="caution">
    <text evidence="2">The sequence shown here is derived from an EMBL/GenBank/DDBJ whole genome shotgun (WGS) entry which is preliminary data.</text>
</comment>
<protein>
    <recommendedName>
        <fullName evidence="1">DUF7804 domain-containing protein</fullName>
    </recommendedName>
</protein>
<name>A0ABQ9M6X5_HEVBR</name>
<sequence length="234" mass="26271">MASAAIRCHGNRHFINSRWPGDTSPINQNARVGMCSVSKNACSRRKRWRICSMSMGKRTGIAVANYKNKINGGDEVAVVYEKLDEWMKNSVVEIVKNLREAPLLVQIYDKGETTTLKTEKAVEEQTWPLVMRKWEKREAPLPEGVIFVEQLEKDEKEEVEGEGEGEGEGMTRAWGIVVQGKGVDCGPVCYLLKTSRAGSSGLGVCCTHFCLMRVKNFRESARSQLKNCWLLQGQ</sequence>
<dbReference type="Proteomes" id="UP001174677">
    <property type="component" value="Chromosome 8"/>
</dbReference>
<feature type="domain" description="DUF7804" evidence="1">
    <location>
        <begin position="78"/>
        <end position="158"/>
    </location>
</feature>
<accession>A0ABQ9M6X5</accession>
<keyword evidence="3" id="KW-1185">Reference proteome</keyword>
<evidence type="ECO:0000259" key="1">
    <source>
        <dbReference type="Pfam" id="PF25089"/>
    </source>
</evidence>
<organism evidence="2 3">
    <name type="scientific">Hevea brasiliensis</name>
    <name type="common">Para rubber tree</name>
    <name type="synonym">Siphonia brasiliensis</name>
    <dbReference type="NCBI Taxonomy" id="3981"/>
    <lineage>
        <taxon>Eukaryota</taxon>
        <taxon>Viridiplantae</taxon>
        <taxon>Streptophyta</taxon>
        <taxon>Embryophyta</taxon>
        <taxon>Tracheophyta</taxon>
        <taxon>Spermatophyta</taxon>
        <taxon>Magnoliopsida</taxon>
        <taxon>eudicotyledons</taxon>
        <taxon>Gunneridae</taxon>
        <taxon>Pentapetalae</taxon>
        <taxon>rosids</taxon>
        <taxon>fabids</taxon>
        <taxon>Malpighiales</taxon>
        <taxon>Euphorbiaceae</taxon>
        <taxon>Crotonoideae</taxon>
        <taxon>Micrandreae</taxon>
        <taxon>Hevea</taxon>
    </lineage>
</organism>
<dbReference type="Pfam" id="PF25089">
    <property type="entry name" value="DUF7804"/>
    <property type="match status" value="1"/>
</dbReference>
<dbReference type="PANTHER" id="PTHR35127">
    <property type="entry name" value="OS03G0736900 PROTEIN"/>
    <property type="match status" value="1"/>
</dbReference>
<proteinExistence type="predicted"/>
<dbReference type="InterPro" id="IPR056706">
    <property type="entry name" value="DUF7804"/>
</dbReference>
<gene>
    <name evidence="2" type="ORF">P3X46_014503</name>
</gene>
<dbReference type="PANTHER" id="PTHR35127:SF1">
    <property type="entry name" value="GENOME ASSEMBLY, CHROMOSOME: A10"/>
    <property type="match status" value="1"/>
</dbReference>
<evidence type="ECO:0000313" key="3">
    <source>
        <dbReference type="Proteomes" id="UP001174677"/>
    </source>
</evidence>